<organism evidence="1 2">
    <name type="scientific">Rhabditophanes sp. KR3021</name>
    <dbReference type="NCBI Taxonomy" id="114890"/>
    <lineage>
        <taxon>Eukaryota</taxon>
        <taxon>Metazoa</taxon>
        <taxon>Ecdysozoa</taxon>
        <taxon>Nematoda</taxon>
        <taxon>Chromadorea</taxon>
        <taxon>Rhabditida</taxon>
        <taxon>Tylenchina</taxon>
        <taxon>Panagrolaimomorpha</taxon>
        <taxon>Strongyloidoidea</taxon>
        <taxon>Alloionematidae</taxon>
        <taxon>Rhabditophanes</taxon>
    </lineage>
</organism>
<accession>A0AC35TV58</accession>
<name>A0AC35TV58_9BILA</name>
<proteinExistence type="predicted"/>
<dbReference type="WBParaSite" id="RSKR_0000423900.1">
    <property type="protein sequence ID" value="RSKR_0000423900.1"/>
    <property type="gene ID" value="RSKR_0000423900"/>
</dbReference>
<reference evidence="2" key="1">
    <citation type="submission" date="2016-11" db="UniProtKB">
        <authorList>
            <consortium name="WormBaseParasite"/>
        </authorList>
    </citation>
    <scope>IDENTIFICATION</scope>
    <source>
        <strain evidence="2">KR3021</strain>
    </source>
</reference>
<evidence type="ECO:0000313" key="1">
    <source>
        <dbReference type="Proteomes" id="UP000095286"/>
    </source>
</evidence>
<protein>
    <submittedName>
        <fullName evidence="2">Transposase</fullName>
    </submittedName>
</protein>
<sequence>MSNNYLSIGVQAIRCMFGVNRGTELIAIKENPIPLKYYTVDPAGTNKLKPIKSKKKPKIVATKPESDANKDGFEKHTVPFMVSKNRKVPGKLIAPSANGSIRFFKKMLIKYHPLYTIQEVEGY</sequence>
<evidence type="ECO:0000313" key="2">
    <source>
        <dbReference type="WBParaSite" id="RSKR_0000423900.1"/>
    </source>
</evidence>
<dbReference type="Proteomes" id="UP000095286">
    <property type="component" value="Unplaced"/>
</dbReference>